<dbReference type="InParanoid" id="A0A194R6M4"/>
<evidence type="ECO:0000313" key="1">
    <source>
        <dbReference type="EMBL" id="KPJ13169.1"/>
    </source>
</evidence>
<keyword evidence="2" id="KW-1185">Reference proteome</keyword>
<sequence length="49" mass="5087">MMRTMKTRSSTSMQQMATASMAACSPSLAPAQARAAVSVAATTRPLILT</sequence>
<dbReference type="AlphaFoldDB" id="A0A194R6M4"/>
<proteinExistence type="predicted"/>
<protein>
    <submittedName>
        <fullName evidence="1">Uncharacterized protein</fullName>
    </submittedName>
</protein>
<dbReference type="Proteomes" id="UP000053240">
    <property type="component" value="Unassembled WGS sequence"/>
</dbReference>
<dbReference type="PROSITE" id="PS51257">
    <property type="entry name" value="PROKAR_LIPOPROTEIN"/>
    <property type="match status" value="1"/>
</dbReference>
<evidence type="ECO:0000313" key="2">
    <source>
        <dbReference type="Proteomes" id="UP000053240"/>
    </source>
</evidence>
<organism evidence="1 2">
    <name type="scientific">Papilio machaon</name>
    <name type="common">Old World swallowtail butterfly</name>
    <dbReference type="NCBI Taxonomy" id="76193"/>
    <lineage>
        <taxon>Eukaryota</taxon>
        <taxon>Metazoa</taxon>
        <taxon>Ecdysozoa</taxon>
        <taxon>Arthropoda</taxon>
        <taxon>Hexapoda</taxon>
        <taxon>Insecta</taxon>
        <taxon>Pterygota</taxon>
        <taxon>Neoptera</taxon>
        <taxon>Endopterygota</taxon>
        <taxon>Lepidoptera</taxon>
        <taxon>Glossata</taxon>
        <taxon>Ditrysia</taxon>
        <taxon>Papilionoidea</taxon>
        <taxon>Papilionidae</taxon>
        <taxon>Papilioninae</taxon>
        <taxon>Papilio</taxon>
    </lineage>
</organism>
<gene>
    <name evidence="1" type="ORF">RR48_06260</name>
</gene>
<accession>A0A194R6M4</accession>
<name>A0A194R6M4_PAPMA</name>
<reference evidence="1 2" key="1">
    <citation type="journal article" date="2015" name="Nat. Commun.">
        <title>Outbred genome sequencing and CRISPR/Cas9 gene editing in butterflies.</title>
        <authorList>
            <person name="Li X."/>
            <person name="Fan D."/>
            <person name="Zhang W."/>
            <person name="Liu G."/>
            <person name="Zhang L."/>
            <person name="Zhao L."/>
            <person name="Fang X."/>
            <person name="Chen L."/>
            <person name="Dong Y."/>
            <person name="Chen Y."/>
            <person name="Ding Y."/>
            <person name="Zhao R."/>
            <person name="Feng M."/>
            <person name="Zhu Y."/>
            <person name="Feng Y."/>
            <person name="Jiang X."/>
            <person name="Zhu D."/>
            <person name="Xiang H."/>
            <person name="Feng X."/>
            <person name="Li S."/>
            <person name="Wang J."/>
            <person name="Zhang G."/>
            <person name="Kronforst M.R."/>
            <person name="Wang W."/>
        </authorList>
    </citation>
    <scope>NUCLEOTIDE SEQUENCE [LARGE SCALE GENOMIC DNA]</scope>
    <source>
        <strain evidence="1">Ya'a_city_454_Pm</strain>
        <tissue evidence="1">Whole body</tissue>
    </source>
</reference>
<dbReference type="EMBL" id="KQ460647">
    <property type="protein sequence ID" value="KPJ13169.1"/>
    <property type="molecule type" value="Genomic_DNA"/>
</dbReference>